<keyword evidence="7 10" id="KW-1133">Transmembrane helix</keyword>
<dbReference type="InterPro" id="IPR002659">
    <property type="entry name" value="Glyco_trans_31"/>
</dbReference>
<dbReference type="EMBL" id="JAACJL010000001">
    <property type="protein sequence ID" value="KAF4623927.1"/>
    <property type="molecule type" value="Genomic_DNA"/>
</dbReference>
<dbReference type="Pfam" id="PF01762">
    <property type="entry name" value="Galactosyl_T"/>
    <property type="match status" value="1"/>
</dbReference>
<evidence type="ECO:0000256" key="7">
    <source>
        <dbReference type="ARBA" id="ARBA00022989"/>
    </source>
</evidence>
<comment type="similarity">
    <text evidence="2 10">Belongs to the glycosyltransferase 31 family.</text>
</comment>
<evidence type="ECO:0000256" key="8">
    <source>
        <dbReference type="ARBA" id="ARBA00023034"/>
    </source>
</evidence>
<keyword evidence="12" id="KW-1185">Reference proteome</keyword>
<protein>
    <recommendedName>
        <fullName evidence="10">Hexosyltransferase</fullName>
        <ecNumber evidence="10">2.4.1.-</ecNumber>
    </recommendedName>
</protein>
<evidence type="ECO:0000256" key="5">
    <source>
        <dbReference type="ARBA" id="ARBA00022692"/>
    </source>
</evidence>
<keyword evidence="5 10" id="KW-0812">Transmembrane</keyword>
<accession>A0A8H4R5Z7</accession>
<keyword evidence="6 10" id="KW-0735">Signal-anchor</keyword>
<name>A0A8H4R5Z7_9AGAR</name>
<proteinExistence type="inferred from homology"/>
<evidence type="ECO:0000256" key="9">
    <source>
        <dbReference type="ARBA" id="ARBA00023136"/>
    </source>
</evidence>
<evidence type="ECO:0000313" key="11">
    <source>
        <dbReference type="EMBL" id="KAF4623927.1"/>
    </source>
</evidence>
<comment type="caution">
    <text evidence="11">The sequence shown here is derived from an EMBL/GenBank/DDBJ whole genome shotgun (WGS) entry which is preliminary data.</text>
</comment>
<gene>
    <name evidence="11" type="ORF">D9613_002415</name>
</gene>
<reference evidence="11 12" key="1">
    <citation type="submission" date="2019-12" db="EMBL/GenBank/DDBJ databases">
        <authorList>
            <person name="Floudas D."/>
            <person name="Bentzer J."/>
            <person name="Ahren D."/>
            <person name="Johansson T."/>
            <person name="Persson P."/>
            <person name="Tunlid A."/>
        </authorList>
    </citation>
    <scope>NUCLEOTIDE SEQUENCE [LARGE SCALE GENOMIC DNA]</scope>
    <source>
        <strain evidence="11 12">CBS 102.39</strain>
    </source>
</reference>
<keyword evidence="4" id="KW-0808">Transferase</keyword>
<feature type="transmembrane region" description="Helical" evidence="10">
    <location>
        <begin position="43"/>
        <end position="66"/>
    </location>
</feature>
<dbReference type="PANTHER" id="PTHR11214:SF351">
    <property type="entry name" value="BETA-1,3-GALACTOSYLTRANSFERASE PVG3"/>
    <property type="match status" value="1"/>
</dbReference>
<dbReference type="EC" id="2.4.1.-" evidence="10"/>
<keyword evidence="8 10" id="KW-0333">Golgi apparatus</keyword>
<dbReference type="Proteomes" id="UP000521872">
    <property type="component" value="Unassembled WGS sequence"/>
</dbReference>
<dbReference type="GO" id="GO:0016758">
    <property type="term" value="F:hexosyltransferase activity"/>
    <property type="evidence" value="ECO:0007669"/>
    <property type="project" value="InterPro"/>
</dbReference>
<evidence type="ECO:0000313" key="12">
    <source>
        <dbReference type="Proteomes" id="UP000521872"/>
    </source>
</evidence>
<dbReference type="AlphaFoldDB" id="A0A8H4R5Z7"/>
<keyword evidence="3 10" id="KW-0328">Glycosyltransferase</keyword>
<evidence type="ECO:0000256" key="10">
    <source>
        <dbReference type="RuleBase" id="RU363063"/>
    </source>
</evidence>
<organism evidence="11 12">
    <name type="scientific">Agrocybe pediades</name>
    <dbReference type="NCBI Taxonomy" id="84607"/>
    <lineage>
        <taxon>Eukaryota</taxon>
        <taxon>Fungi</taxon>
        <taxon>Dikarya</taxon>
        <taxon>Basidiomycota</taxon>
        <taxon>Agaricomycotina</taxon>
        <taxon>Agaricomycetes</taxon>
        <taxon>Agaricomycetidae</taxon>
        <taxon>Agaricales</taxon>
        <taxon>Agaricineae</taxon>
        <taxon>Strophariaceae</taxon>
        <taxon>Agrocybe</taxon>
    </lineage>
</organism>
<evidence type="ECO:0000256" key="1">
    <source>
        <dbReference type="ARBA" id="ARBA00004323"/>
    </source>
</evidence>
<evidence type="ECO:0000256" key="6">
    <source>
        <dbReference type="ARBA" id="ARBA00022968"/>
    </source>
</evidence>
<keyword evidence="9 10" id="KW-0472">Membrane</keyword>
<sequence length="419" mass="47975">MYPPSYGHNNQYVSLPNDDPENTQIEDQIYISPSAPRNLAKRIWFRPVLLTVLALFVVIVLPALFLHAPKRLADRPTKLEPPEPQETMEPGFKWPDDSFMFEGHGKPEYLGTPVSEPLVIRLSIISRVEAYDRRQALRDAMLAGIRHSELDIDYRFFIGREKDDAEWEAVIPHIREENRTYNDMVILDTVQDIAERVSEKRFAALKWAGSVSPEKYDWAVTLDSDTFCRLHVLARRLRYIYSDIHPRRQPALIGRMLSETLYFMNTVPDGSEASLDGDTVIKGPLYQYPAGIGYVLSSNLTATILNVEPAVAHHVHYPRDDVMVGAWVAALKYFPDGESKFVSTTEPVEPAYPRPYYPYSIETRTEDDVTGWHDFKGRGGHDSSIGWDSACIHRVGVDEMRELRKLDELKAEWEDKPPT</sequence>
<evidence type="ECO:0000256" key="3">
    <source>
        <dbReference type="ARBA" id="ARBA00022676"/>
    </source>
</evidence>
<dbReference type="PANTHER" id="PTHR11214">
    <property type="entry name" value="BETA-1,3-N-ACETYLGLUCOSAMINYLTRANSFERASE"/>
    <property type="match status" value="1"/>
</dbReference>
<dbReference type="Gene3D" id="3.90.550.50">
    <property type="match status" value="1"/>
</dbReference>
<evidence type="ECO:0000256" key="4">
    <source>
        <dbReference type="ARBA" id="ARBA00022679"/>
    </source>
</evidence>
<evidence type="ECO:0000256" key="2">
    <source>
        <dbReference type="ARBA" id="ARBA00008661"/>
    </source>
</evidence>
<comment type="subcellular location">
    <subcellularLocation>
        <location evidence="1 10">Golgi apparatus membrane</location>
        <topology evidence="1 10">Single-pass type II membrane protein</topology>
    </subcellularLocation>
</comment>
<dbReference type="GO" id="GO:0000139">
    <property type="term" value="C:Golgi membrane"/>
    <property type="evidence" value="ECO:0007669"/>
    <property type="project" value="UniProtKB-SubCell"/>
</dbReference>